<keyword evidence="1" id="KW-0472">Membrane</keyword>
<dbReference type="Proteomes" id="UP000196084">
    <property type="component" value="Unassembled WGS sequence"/>
</dbReference>
<accession>A0A202E937</accession>
<evidence type="ECO:0000256" key="1">
    <source>
        <dbReference type="SAM" id="Phobius"/>
    </source>
</evidence>
<sequence>MTPGTSTTTDSDPTSSDQRRLLGYGLAAIIAVTALSAGAGYAVQAWTGLEETTILAMPVAISPGSFALYGAVVSATFLVTLALVFYTVSMLERSDEFELE</sequence>
<feature type="transmembrane region" description="Helical" evidence="1">
    <location>
        <begin position="66"/>
        <end position="88"/>
    </location>
</feature>
<gene>
    <name evidence="2" type="ORF">B2G88_10290</name>
</gene>
<protein>
    <submittedName>
        <fullName evidence="2">Uncharacterized protein</fullName>
    </submittedName>
</protein>
<comment type="caution">
    <text evidence="2">The sequence shown here is derived from an EMBL/GenBank/DDBJ whole genome shotgun (WGS) entry which is preliminary data.</text>
</comment>
<keyword evidence="1" id="KW-0812">Transmembrane</keyword>
<reference evidence="2 3" key="1">
    <citation type="submission" date="2017-02" db="EMBL/GenBank/DDBJ databases">
        <title>Natronthermophilus aegyptiacus gen. nov.,sp. nov., an aerobic, extremely halophilic alkalithermophilic archaeon isolated from the athalassohaline Wadi An Natrun, Egypt.</title>
        <authorList>
            <person name="Zhao B."/>
        </authorList>
    </citation>
    <scope>NUCLEOTIDE SEQUENCE [LARGE SCALE GENOMIC DNA]</scope>
    <source>
        <strain evidence="2 3">CGMCC 1.3597</strain>
    </source>
</reference>
<organism evidence="2 3">
    <name type="scientific">Natronolimnobius baerhuensis</name>
    <dbReference type="NCBI Taxonomy" id="253108"/>
    <lineage>
        <taxon>Archaea</taxon>
        <taxon>Methanobacteriati</taxon>
        <taxon>Methanobacteriota</taxon>
        <taxon>Stenosarchaea group</taxon>
        <taxon>Halobacteria</taxon>
        <taxon>Halobacteriales</taxon>
        <taxon>Natrialbaceae</taxon>
        <taxon>Natronolimnobius</taxon>
    </lineage>
</organism>
<keyword evidence="3" id="KW-1185">Reference proteome</keyword>
<dbReference type="AlphaFoldDB" id="A0A202E937"/>
<dbReference type="OrthoDB" id="205729at2157"/>
<keyword evidence="1" id="KW-1133">Transmembrane helix</keyword>
<name>A0A202E937_9EURY</name>
<evidence type="ECO:0000313" key="2">
    <source>
        <dbReference type="EMBL" id="OVE84761.1"/>
    </source>
</evidence>
<feature type="transmembrane region" description="Helical" evidence="1">
    <location>
        <begin position="21"/>
        <end position="46"/>
    </location>
</feature>
<dbReference type="EMBL" id="MWPH01000002">
    <property type="protein sequence ID" value="OVE84761.1"/>
    <property type="molecule type" value="Genomic_DNA"/>
</dbReference>
<evidence type="ECO:0000313" key="3">
    <source>
        <dbReference type="Proteomes" id="UP000196084"/>
    </source>
</evidence>
<proteinExistence type="predicted"/>
<dbReference type="RefSeq" id="WP_054863765.1">
    <property type="nucleotide sequence ID" value="NZ_MWPH01000002.1"/>
</dbReference>